<evidence type="ECO:0000256" key="2">
    <source>
        <dbReference type="ARBA" id="ARBA00004950"/>
    </source>
</evidence>
<protein>
    <recommendedName>
        <fullName evidence="5">L-aspartate oxidase</fullName>
        <ecNumber evidence="4">1.4.3.16</ecNumber>
    </recommendedName>
    <alternativeName>
        <fullName evidence="11">Quinolinate synthase B</fullName>
    </alternativeName>
</protein>
<dbReference type="InterPro" id="IPR027477">
    <property type="entry name" value="Succ_DH/fumarate_Rdtase_cat_sf"/>
</dbReference>
<name>A0A3G9K516_9ACTN</name>
<evidence type="ECO:0000256" key="9">
    <source>
        <dbReference type="ARBA" id="ARBA00023002"/>
    </source>
</evidence>
<evidence type="ECO:0000256" key="3">
    <source>
        <dbReference type="ARBA" id="ARBA00008562"/>
    </source>
</evidence>
<reference evidence="15" key="1">
    <citation type="submission" date="2018-11" db="EMBL/GenBank/DDBJ databases">
        <title>Comparative genomics of Parolsenella catena and Libanicoccus massiliensis: Reclassification of Libanicoccus massiliensis as Parolsenella massiliensis comb. nov.</title>
        <authorList>
            <person name="Sakamoto M."/>
            <person name="Ikeyama N."/>
            <person name="Murakami T."/>
            <person name="Mori H."/>
            <person name="Yuki M."/>
            <person name="Ohkuma M."/>
        </authorList>
    </citation>
    <scope>NUCLEOTIDE SEQUENCE [LARGE SCALE GENOMIC DNA]</scope>
    <source>
        <strain evidence="15">JCM 31932</strain>
    </source>
</reference>
<keyword evidence="6" id="KW-0285">Flavoprotein</keyword>
<comment type="cofactor">
    <cofactor evidence="1">
        <name>FAD</name>
        <dbReference type="ChEBI" id="CHEBI:57692"/>
    </cofactor>
</comment>
<dbReference type="SUPFAM" id="SSF51905">
    <property type="entry name" value="FAD/NAD(P)-binding domain"/>
    <property type="match status" value="1"/>
</dbReference>
<dbReference type="AlphaFoldDB" id="A0A3G9K516"/>
<evidence type="ECO:0000256" key="6">
    <source>
        <dbReference type="ARBA" id="ARBA00022630"/>
    </source>
</evidence>
<dbReference type="Gene3D" id="3.90.700.10">
    <property type="entry name" value="Succinate dehydrogenase/fumarate reductase flavoprotein, catalytic domain"/>
    <property type="match status" value="1"/>
</dbReference>
<organism evidence="14 15">
    <name type="scientific">Parolsenella catena</name>
    <dbReference type="NCBI Taxonomy" id="2003188"/>
    <lineage>
        <taxon>Bacteria</taxon>
        <taxon>Bacillati</taxon>
        <taxon>Actinomycetota</taxon>
        <taxon>Coriobacteriia</taxon>
        <taxon>Coriobacteriales</taxon>
        <taxon>Atopobiaceae</taxon>
        <taxon>Parolsenella</taxon>
    </lineage>
</organism>
<keyword evidence="8" id="KW-0274">FAD</keyword>
<dbReference type="GO" id="GO:0033765">
    <property type="term" value="F:steroid dehydrogenase activity, acting on the CH-CH group of donors"/>
    <property type="evidence" value="ECO:0007669"/>
    <property type="project" value="UniProtKB-ARBA"/>
</dbReference>
<dbReference type="UniPathway" id="UPA00253">
    <property type="reaction ID" value="UER00326"/>
</dbReference>
<gene>
    <name evidence="14" type="primary">nadB</name>
    <name evidence="14" type="ORF">Pcatena_03090</name>
</gene>
<comment type="function">
    <text evidence="10">Catalyzes the oxidation of L-aspartate to iminoaspartate, the first step in the de novo biosynthesis of NAD(+).</text>
</comment>
<evidence type="ECO:0000256" key="4">
    <source>
        <dbReference type="ARBA" id="ARBA00012173"/>
    </source>
</evidence>
<dbReference type="InterPro" id="IPR036188">
    <property type="entry name" value="FAD/NAD-bd_sf"/>
</dbReference>
<keyword evidence="7" id="KW-0662">Pyridine nucleotide biosynthesis</keyword>
<evidence type="ECO:0000313" key="15">
    <source>
        <dbReference type="Proteomes" id="UP000273154"/>
    </source>
</evidence>
<dbReference type="GO" id="GO:0034628">
    <property type="term" value="P:'de novo' NAD+ biosynthetic process from L-aspartate"/>
    <property type="evidence" value="ECO:0007669"/>
    <property type="project" value="TreeGrafter"/>
</dbReference>
<evidence type="ECO:0000313" key="14">
    <source>
        <dbReference type="EMBL" id="BBH49722.1"/>
    </source>
</evidence>
<evidence type="ECO:0000256" key="1">
    <source>
        <dbReference type="ARBA" id="ARBA00001974"/>
    </source>
</evidence>
<dbReference type="InterPro" id="IPR005288">
    <property type="entry name" value="NadB"/>
</dbReference>
<dbReference type="KEGG" id="pcat:Pcatena_03090"/>
<accession>A0A3G9K516</accession>
<evidence type="ECO:0000256" key="11">
    <source>
        <dbReference type="ARBA" id="ARBA00030386"/>
    </source>
</evidence>
<dbReference type="InterPro" id="IPR003953">
    <property type="entry name" value="FAD-dep_OxRdtase_2_FAD-bd"/>
</dbReference>
<keyword evidence="9" id="KW-0560">Oxidoreductase</keyword>
<evidence type="ECO:0000256" key="8">
    <source>
        <dbReference type="ARBA" id="ARBA00022827"/>
    </source>
</evidence>
<evidence type="ECO:0000259" key="13">
    <source>
        <dbReference type="Pfam" id="PF00890"/>
    </source>
</evidence>
<dbReference type="EC" id="1.4.3.16" evidence="4"/>
<dbReference type="PANTHER" id="PTHR42716:SF2">
    <property type="entry name" value="L-ASPARTATE OXIDASE, CHLOROPLASTIC"/>
    <property type="match status" value="1"/>
</dbReference>
<evidence type="ECO:0000256" key="5">
    <source>
        <dbReference type="ARBA" id="ARBA00021901"/>
    </source>
</evidence>
<dbReference type="GO" id="GO:0008734">
    <property type="term" value="F:L-aspartate oxidase activity"/>
    <property type="evidence" value="ECO:0007669"/>
    <property type="project" value="UniProtKB-EC"/>
</dbReference>
<dbReference type="Proteomes" id="UP000273154">
    <property type="component" value="Chromosome"/>
</dbReference>
<comment type="similarity">
    <text evidence="3">Belongs to the FAD-dependent oxidoreductase 2 family. NadB subfamily.</text>
</comment>
<comment type="catalytic activity">
    <reaction evidence="12">
        <text>L-aspartate + O2 = iminosuccinate + H2O2</text>
        <dbReference type="Rhea" id="RHEA:25876"/>
        <dbReference type="ChEBI" id="CHEBI:15379"/>
        <dbReference type="ChEBI" id="CHEBI:16240"/>
        <dbReference type="ChEBI" id="CHEBI:29991"/>
        <dbReference type="ChEBI" id="CHEBI:77875"/>
        <dbReference type="EC" id="1.4.3.16"/>
    </reaction>
    <physiologicalReaction direction="left-to-right" evidence="12">
        <dbReference type="Rhea" id="RHEA:25877"/>
    </physiologicalReaction>
</comment>
<evidence type="ECO:0000256" key="10">
    <source>
        <dbReference type="ARBA" id="ARBA00029426"/>
    </source>
</evidence>
<dbReference type="PRINTS" id="PR00368">
    <property type="entry name" value="FADPNR"/>
</dbReference>
<dbReference type="PANTHER" id="PTHR42716">
    <property type="entry name" value="L-ASPARTATE OXIDASE"/>
    <property type="match status" value="1"/>
</dbReference>
<dbReference type="RefSeq" id="WP_232619868.1">
    <property type="nucleotide sequence ID" value="NZ_AP019367.1"/>
</dbReference>
<dbReference type="Pfam" id="PF00890">
    <property type="entry name" value="FAD_binding_2"/>
    <property type="match status" value="1"/>
</dbReference>
<evidence type="ECO:0000256" key="7">
    <source>
        <dbReference type="ARBA" id="ARBA00022642"/>
    </source>
</evidence>
<evidence type="ECO:0000256" key="12">
    <source>
        <dbReference type="ARBA" id="ARBA00048305"/>
    </source>
</evidence>
<dbReference type="Gene3D" id="3.50.50.60">
    <property type="entry name" value="FAD/NAD(P)-binding domain"/>
    <property type="match status" value="1"/>
</dbReference>
<dbReference type="EMBL" id="AP019367">
    <property type="protein sequence ID" value="BBH49722.1"/>
    <property type="molecule type" value="Genomic_DNA"/>
</dbReference>
<dbReference type="GeneID" id="88848455"/>
<sequence length="478" mass="51721">MAEKTYEDMSCDVVIAGCGVAGLYAALNLPTSADVVMLSKGNVDECDSMLAQGGICVLPEAEDYEAFFTDTLRAGHYENRRESVDIMIRSSRSVINDLIALGVDFERREDGSLDFTREGAHSRPRIAFHADITGREITTRLLAAVRRLPNVRILEHVAMTDVLVEGEGKSAHCVGVRCAAVDEDESVTPADELSGAETFAIHATSTLWATGGIGGMYDHSTNFPQLTGDACYVATKHGIACEHLDYVQIHPTGLFSPQPGRTFLISESCRGEGAVLLDRDNRRFTDELQPRDVVAAAISERMREDDMAHEWLSFAPVERDVILGHFANIRERCLEDGRDILCEPIPVVPTQHYFMGGVWVNRDSATSMPGLYAAGETCCNGVHGRNRLASNSLLESLVFARRAAARMRGDASIPVELAGSPVLDGHHRVAGDGTLSIDVLCERDGTVALDGGLEFGEAPVNVDSIAREASGAAREGEE</sequence>
<comment type="pathway">
    <text evidence="2">Cofactor biosynthesis; NAD(+) biosynthesis; iminoaspartate from L-aspartate (oxidase route): step 1/1.</text>
</comment>
<feature type="domain" description="FAD-dependent oxidoreductase 2 FAD-binding" evidence="13">
    <location>
        <begin position="12"/>
        <end position="393"/>
    </location>
</feature>
<dbReference type="SUPFAM" id="SSF56425">
    <property type="entry name" value="Succinate dehydrogenase/fumarate reductase flavoprotein, catalytic domain"/>
    <property type="match status" value="1"/>
</dbReference>
<keyword evidence="15" id="KW-1185">Reference proteome</keyword>
<proteinExistence type="inferred from homology"/>